<evidence type="ECO:0000313" key="4">
    <source>
        <dbReference type="Proteomes" id="UP001143330"/>
    </source>
</evidence>
<keyword evidence="4" id="KW-1185">Reference proteome</keyword>
<dbReference type="AlphaFoldDB" id="A0A9W6JR54"/>
<organism evidence="3 4">
    <name type="scientific">Ancylobacter defluvii</name>
    <dbReference type="NCBI Taxonomy" id="1282440"/>
    <lineage>
        <taxon>Bacteria</taxon>
        <taxon>Pseudomonadati</taxon>
        <taxon>Pseudomonadota</taxon>
        <taxon>Alphaproteobacteria</taxon>
        <taxon>Hyphomicrobiales</taxon>
        <taxon>Xanthobacteraceae</taxon>
        <taxon>Ancylobacter</taxon>
    </lineage>
</organism>
<name>A0A9W6JR54_9HYPH</name>
<accession>A0A9W6JR54</accession>
<gene>
    <name evidence="3" type="ORF">GCM10017653_02990</name>
</gene>
<dbReference type="RefSeq" id="WP_213362941.1">
    <property type="nucleotide sequence ID" value="NZ_BSFM01000001.1"/>
</dbReference>
<dbReference type="InterPro" id="IPR027373">
    <property type="entry name" value="RHH_dom"/>
</dbReference>
<protein>
    <submittedName>
        <fullName evidence="3">Aryl-sulfate sulfotransferase</fullName>
    </submittedName>
</protein>
<feature type="domain" description="Ribbon-helix-helix" evidence="2">
    <location>
        <begin position="6"/>
        <end position="68"/>
    </location>
</feature>
<reference evidence="3" key="1">
    <citation type="journal article" date="2014" name="Int. J. Syst. Evol. Microbiol.">
        <title>Complete genome sequence of Corynebacterium casei LMG S-19264T (=DSM 44701T), isolated from a smear-ripened cheese.</title>
        <authorList>
            <consortium name="US DOE Joint Genome Institute (JGI-PGF)"/>
            <person name="Walter F."/>
            <person name="Albersmeier A."/>
            <person name="Kalinowski J."/>
            <person name="Ruckert C."/>
        </authorList>
    </citation>
    <scope>NUCLEOTIDE SEQUENCE</scope>
    <source>
        <strain evidence="3">VKM B-2789</strain>
    </source>
</reference>
<evidence type="ECO:0000313" key="3">
    <source>
        <dbReference type="EMBL" id="GLK82230.1"/>
    </source>
</evidence>
<evidence type="ECO:0000256" key="1">
    <source>
        <dbReference type="SAM" id="MobiDB-lite"/>
    </source>
</evidence>
<dbReference type="Pfam" id="PF13467">
    <property type="entry name" value="RHH_4"/>
    <property type="match status" value="1"/>
</dbReference>
<evidence type="ECO:0000259" key="2">
    <source>
        <dbReference type="Pfam" id="PF13467"/>
    </source>
</evidence>
<feature type="region of interest" description="Disordered" evidence="1">
    <location>
        <begin position="73"/>
        <end position="92"/>
    </location>
</feature>
<dbReference type="InterPro" id="IPR038268">
    <property type="entry name" value="RHH_sf"/>
</dbReference>
<dbReference type="Proteomes" id="UP001143330">
    <property type="component" value="Unassembled WGS sequence"/>
</dbReference>
<reference evidence="3" key="2">
    <citation type="submission" date="2023-01" db="EMBL/GenBank/DDBJ databases">
        <authorList>
            <person name="Sun Q."/>
            <person name="Evtushenko L."/>
        </authorList>
    </citation>
    <scope>NUCLEOTIDE SEQUENCE</scope>
    <source>
        <strain evidence="3">VKM B-2789</strain>
    </source>
</reference>
<dbReference type="EMBL" id="BSFM01000001">
    <property type="protein sequence ID" value="GLK82230.1"/>
    <property type="molecule type" value="Genomic_DNA"/>
</dbReference>
<feature type="compositionally biased region" description="Basic and acidic residues" evidence="1">
    <location>
        <begin position="73"/>
        <end position="82"/>
    </location>
</feature>
<comment type="caution">
    <text evidence="3">The sequence shown here is derived from an EMBL/GenBank/DDBJ whole genome shotgun (WGS) entry which is preliminary data.</text>
</comment>
<sequence length="92" mass="10096">MKSPVVKRSIVIAGHKTSVSLEDQFWDALKEIAAEKRSTLSDIVASIDSGRNQGNLSSAIRLYVLAHYRAMPARRETSEATERNAASRPNVA</sequence>
<proteinExistence type="predicted"/>
<dbReference type="Gene3D" id="1.10.3990.20">
    <property type="entry name" value="protein bp1543"/>
    <property type="match status" value="1"/>
</dbReference>